<dbReference type="Proteomes" id="UP001228044">
    <property type="component" value="Unassembled WGS sequence"/>
</dbReference>
<protein>
    <recommendedName>
        <fullName evidence="3">Sel1 repeat family protein</fullName>
    </recommendedName>
</protein>
<evidence type="ECO:0008006" key="3">
    <source>
        <dbReference type="Google" id="ProtNLM"/>
    </source>
</evidence>
<accession>A0ABT8DZ94</accession>
<organism evidence="1 2">
    <name type="scientific">Roseateles violae</name>
    <dbReference type="NCBI Taxonomy" id="3058042"/>
    <lineage>
        <taxon>Bacteria</taxon>
        <taxon>Pseudomonadati</taxon>
        <taxon>Pseudomonadota</taxon>
        <taxon>Betaproteobacteria</taxon>
        <taxon>Burkholderiales</taxon>
        <taxon>Sphaerotilaceae</taxon>
        <taxon>Roseateles</taxon>
    </lineage>
</organism>
<evidence type="ECO:0000313" key="2">
    <source>
        <dbReference type="Proteomes" id="UP001228044"/>
    </source>
</evidence>
<sequence length="512" mass="54121">MQRQNIRLLALARSGDAQARCEVGRRFLAGSDGFTRHLASGLEYLAHPAVAASAAADRIVAEHMRLDEIVQARMLLALERAADAGCSIAQAKLAAWWLARHPAAVTGTTLLQAAARQGCIAAQAALDPGLAGALKPRLQTLAQHGLLDAHAVAHAAAQQALAARELQAAAGALAAAIALAGHGSEELPALLVRMVEAAESAGEVLAALPAGVIEPLLEARACAGDRVAAHALGRALCGIDLGRLPAWAIAEGRNLRKGAALLLRAADAGCEAAWLQLYRLHADHHHSVANPQMARFFLEKAAACGVAEAQRRLGALLLRGASTLPESEQALGWLHSAAAQGDEHARLLLRSLVLPLEGDEDAAEAAIAAVANHDQWLAARLRIAREFGLTKLEALCFDPSSGRRPWGLVVGKNPFIAKIRLSAPRAIPALRPQALQHLRAVAERFSRAGAEAARQEGDLRRRSLNQRRLFAALGLEEAMFFAVASSGALDSFRLGGKWAFRARQPLRMALAD</sequence>
<name>A0ABT8DZ94_9BURK</name>
<evidence type="ECO:0000313" key="1">
    <source>
        <dbReference type="EMBL" id="MDN3922921.1"/>
    </source>
</evidence>
<dbReference type="RefSeq" id="WP_290361229.1">
    <property type="nucleotide sequence ID" value="NZ_JAUHHC010000006.1"/>
</dbReference>
<dbReference type="InterPro" id="IPR011990">
    <property type="entry name" value="TPR-like_helical_dom_sf"/>
</dbReference>
<gene>
    <name evidence="1" type="ORF">QWJ38_21730</name>
</gene>
<proteinExistence type="predicted"/>
<reference evidence="1 2" key="1">
    <citation type="submission" date="2023-06" db="EMBL/GenBank/DDBJ databases">
        <title>Pelomonas sp. PFR6 16S ribosomal RNA gene Genome sequencing and assembly.</title>
        <authorList>
            <person name="Woo H."/>
        </authorList>
    </citation>
    <scope>NUCLEOTIDE SEQUENCE [LARGE SCALE GENOMIC DNA]</scope>
    <source>
        <strain evidence="1 2">PFR6</strain>
    </source>
</reference>
<comment type="caution">
    <text evidence="1">The sequence shown here is derived from an EMBL/GenBank/DDBJ whole genome shotgun (WGS) entry which is preliminary data.</text>
</comment>
<keyword evidence="2" id="KW-1185">Reference proteome</keyword>
<dbReference type="EMBL" id="JAUHHC010000006">
    <property type="protein sequence ID" value="MDN3922921.1"/>
    <property type="molecule type" value="Genomic_DNA"/>
</dbReference>
<dbReference type="Gene3D" id="1.25.40.10">
    <property type="entry name" value="Tetratricopeptide repeat domain"/>
    <property type="match status" value="1"/>
</dbReference>
<dbReference type="SUPFAM" id="SSF81901">
    <property type="entry name" value="HCP-like"/>
    <property type="match status" value="1"/>
</dbReference>